<protein>
    <recommendedName>
        <fullName evidence="4 11">Translocon-associated protein subunit beta</fullName>
        <shortName evidence="11">TRAP-beta</shortName>
    </recommendedName>
    <alternativeName>
        <fullName evidence="11">Signal sequence receptor subunit beta</fullName>
    </alternativeName>
</protein>
<evidence type="ECO:0000256" key="9">
    <source>
        <dbReference type="ARBA" id="ARBA00023136"/>
    </source>
</evidence>
<dbReference type="Proteomes" id="UP000007879">
    <property type="component" value="Unassembled WGS sequence"/>
</dbReference>
<proteinExistence type="inferred from homology"/>
<feature type="signal peptide" evidence="13">
    <location>
        <begin position="1"/>
        <end position="22"/>
    </location>
</feature>
<evidence type="ECO:0000256" key="8">
    <source>
        <dbReference type="ARBA" id="ARBA00022989"/>
    </source>
</evidence>
<evidence type="ECO:0000313" key="14">
    <source>
        <dbReference type="EnsemblMetazoa" id="Aqu2.1.44325_001"/>
    </source>
</evidence>
<dbReference type="eggNOG" id="KOG3317">
    <property type="taxonomic scope" value="Eukaryota"/>
</dbReference>
<sequence>MKGFYCFVVLLLICHWPTPSLSDAHLLASKTFLNDYLVEGKDMTVRYTIYNTGSSVARDVKLTDDSFSSTDFELVHGLMSVSWDRIPNSGNVTHTVILRPLSSGIYNISWGSLSYISNEDGHKKVGFTSAPGNYRVLELSEFSREHSSHITEWIAFFLMSAPTMLLPFYLWYSSHSKYEKLKNKKA</sequence>
<keyword evidence="5 12" id="KW-0812">Transmembrane</keyword>
<comment type="subcellular location">
    <subcellularLocation>
        <location evidence="2">Endoplasmic reticulum membrane</location>
        <topology evidence="2">Single-pass type I membrane protein</topology>
    </subcellularLocation>
</comment>
<evidence type="ECO:0000256" key="5">
    <source>
        <dbReference type="ARBA" id="ARBA00022692"/>
    </source>
</evidence>
<comment type="function">
    <text evidence="1 11">TRAP proteins are part of a complex whose function is to bind calcium to the ER membrane and thereby regulate the retention of ER resident proteins.</text>
</comment>
<dbReference type="OMA" id="ILWHSSK"/>
<dbReference type="OrthoDB" id="5860827at2759"/>
<dbReference type="PANTHER" id="PTHR12861:SF3">
    <property type="entry name" value="TRANSLOCON-ASSOCIATED PROTEIN SUBUNIT BETA"/>
    <property type="match status" value="1"/>
</dbReference>
<evidence type="ECO:0000256" key="10">
    <source>
        <dbReference type="ARBA" id="ARBA00023180"/>
    </source>
</evidence>
<dbReference type="PANTHER" id="PTHR12861">
    <property type="entry name" value="TRANSLOCON-ASSOCIATED PROTEIN, BETA SUBUNIT PRECURSOR TRAP-BETA SIGNAL SEQUENCE RECEPTOR BETA SUBUNIT"/>
    <property type="match status" value="1"/>
</dbReference>
<evidence type="ECO:0000256" key="3">
    <source>
        <dbReference type="ARBA" id="ARBA00005610"/>
    </source>
</evidence>
<accession>A0A1X7VWT8</accession>
<evidence type="ECO:0000256" key="4">
    <source>
        <dbReference type="ARBA" id="ARBA00021110"/>
    </source>
</evidence>
<dbReference type="AlphaFoldDB" id="A0A1X7VWT8"/>
<evidence type="ECO:0000256" key="7">
    <source>
        <dbReference type="ARBA" id="ARBA00022824"/>
    </source>
</evidence>
<dbReference type="PIRSF" id="PIRSF016400">
    <property type="entry name" value="TRAP_beta"/>
    <property type="match status" value="1"/>
</dbReference>
<reference evidence="14" key="2">
    <citation type="submission" date="2017-05" db="UniProtKB">
        <authorList>
            <consortium name="EnsemblMetazoa"/>
        </authorList>
    </citation>
    <scope>IDENTIFICATION</scope>
</reference>
<dbReference type="STRING" id="400682.A0A1X7VWT8"/>
<dbReference type="GO" id="GO:0005789">
    <property type="term" value="C:endoplasmic reticulum membrane"/>
    <property type="evidence" value="ECO:0007669"/>
    <property type="project" value="UniProtKB-SubCell"/>
</dbReference>
<feature type="chain" id="PRO_5010874236" description="Translocon-associated protein subunit beta" evidence="13">
    <location>
        <begin position="23"/>
        <end position="186"/>
    </location>
</feature>
<keyword evidence="10" id="KW-0325">Glycoprotein</keyword>
<reference evidence="15" key="1">
    <citation type="journal article" date="2010" name="Nature">
        <title>The Amphimedon queenslandica genome and the evolution of animal complexity.</title>
        <authorList>
            <person name="Srivastava M."/>
            <person name="Simakov O."/>
            <person name="Chapman J."/>
            <person name="Fahey B."/>
            <person name="Gauthier M.E."/>
            <person name="Mitros T."/>
            <person name="Richards G.S."/>
            <person name="Conaco C."/>
            <person name="Dacre M."/>
            <person name="Hellsten U."/>
            <person name="Larroux C."/>
            <person name="Putnam N.H."/>
            <person name="Stanke M."/>
            <person name="Adamska M."/>
            <person name="Darling A."/>
            <person name="Degnan S.M."/>
            <person name="Oakley T.H."/>
            <person name="Plachetzki D.C."/>
            <person name="Zhai Y."/>
            <person name="Adamski M."/>
            <person name="Calcino A."/>
            <person name="Cummins S.F."/>
            <person name="Goodstein D.M."/>
            <person name="Harris C."/>
            <person name="Jackson D.J."/>
            <person name="Leys S.P."/>
            <person name="Shu S."/>
            <person name="Woodcroft B.J."/>
            <person name="Vervoort M."/>
            <person name="Kosik K.S."/>
            <person name="Manning G."/>
            <person name="Degnan B.M."/>
            <person name="Rokhsar D.S."/>
        </authorList>
    </citation>
    <scope>NUCLEOTIDE SEQUENCE [LARGE SCALE GENOMIC DNA]</scope>
</reference>
<evidence type="ECO:0000256" key="13">
    <source>
        <dbReference type="SAM" id="SignalP"/>
    </source>
</evidence>
<evidence type="ECO:0000256" key="1">
    <source>
        <dbReference type="ARBA" id="ARBA00002838"/>
    </source>
</evidence>
<gene>
    <name evidence="14" type="primary">100639514</name>
</gene>
<keyword evidence="9 11" id="KW-0472">Membrane</keyword>
<dbReference type="Pfam" id="PF05753">
    <property type="entry name" value="TRAP_beta"/>
    <property type="match status" value="1"/>
</dbReference>
<evidence type="ECO:0000256" key="11">
    <source>
        <dbReference type="PIRNR" id="PIRNR016400"/>
    </source>
</evidence>
<dbReference type="KEGG" id="aqu:100639514"/>
<dbReference type="InterPro" id="IPR008856">
    <property type="entry name" value="TRAP_beta"/>
</dbReference>
<evidence type="ECO:0000256" key="6">
    <source>
        <dbReference type="ARBA" id="ARBA00022729"/>
    </source>
</evidence>
<keyword evidence="8 12" id="KW-1133">Transmembrane helix</keyword>
<evidence type="ECO:0000313" key="15">
    <source>
        <dbReference type="Proteomes" id="UP000007879"/>
    </source>
</evidence>
<keyword evidence="7 11" id="KW-0256">Endoplasmic reticulum</keyword>
<comment type="similarity">
    <text evidence="3 11">Belongs to the TRAP-beta family.</text>
</comment>
<name>A0A1X7VWT8_AMPQE</name>
<dbReference type="InParanoid" id="A0A1X7VWT8"/>
<comment type="subunit">
    <text evidence="11">Heterotetramer of TRAP-alpha, TRAP-beta, TRAP-delta and TRAP-gamma.</text>
</comment>
<keyword evidence="15" id="KW-1185">Reference proteome</keyword>
<organism evidence="14">
    <name type="scientific">Amphimedon queenslandica</name>
    <name type="common">Sponge</name>
    <dbReference type="NCBI Taxonomy" id="400682"/>
    <lineage>
        <taxon>Eukaryota</taxon>
        <taxon>Metazoa</taxon>
        <taxon>Porifera</taxon>
        <taxon>Demospongiae</taxon>
        <taxon>Heteroscleromorpha</taxon>
        <taxon>Haplosclerida</taxon>
        <taxon>Niphatidae</taxon>
        <taxon>Amphimedon</taxon>
    </lineage>
</organism>
<dbReference type="EnsemblMetazoa" id="XM_003382354.3">
    <property type="protein sequence ID" value="XP_003382402.1"/>
    <property type="gene ID" value="LOC100639514"/>
</dbReference>
<dbReference type="EnsemblMetazoa" id="Aqu2.1.44325_001">
    <property type="protein sequence ID" value="Aqu2.1.44325_001"/>
    <property type="gene ID" value="Aqu2.1.44325"/>
</dbReference>
<keyword evidence="6 13" id="KW-0732">Signal</keyword>
<evidence type="ECO:0000256" key="2">
    <source>
        <dbReference type="ARBA" id="ARBA00004115"/>
    </source>
</evidence>
<evidence type="ECO:0000256" key="12">
    <source>
        <dbReference type="SAM" id="Phobius"/>
    </source>
</evidence>
<feature type="transmembrane region" description="Helical" evidence="12">
    <location>
        <begin position="153"/>
        <end position="172"/>
    </location>
</feature>